<dbReference type="InterPro" id="IPR057500">
    <property type="entry name" value="C2_DCK1_4th"/>
</dbReference>
<feature type="compositionally biased region" description="Polar residues" evidence="2">
    <location>
        <begin position="1723"/>
        <end position="1733"/>
    </location>
</feature>
<dbReference type="InterPro" id="IPR046773">
    <property type="entry name" value="DOCKER_Lobe_C"/>
</dbReference>
<dbReference type="Proteomes" id="UP000092555">
    <property type="component" value="Unassembled WGS sequence"/>
</dbReference>
<dbReference type="InterPro" id="IPR043161">
    <property type="entry name" value="DOCK_C_lobe_A"/>
</dbReference>
<dbReference type="GO" id="GO:0005085">
    <property type="term" value="F:guanyl-nucleotide exchange factor activity"/>
    <property type="evidence" value="ECO:0007669"/>
    <property type="project" value="InterPro"/>
</dbReference>
<dbReference type="GO" id="GO:0005886">
    <property type="term" value="C:plasma membrane"/>
    <property type="evidence" value="ECO:0007669"/>
    <property type="project" value="TreeGrafter"/>
</dbReference>
<comment type="similarity">
    <text evidence="1">Belongs to the DOCK family.</text>
</comment>
<dbReference type="PROSITE" id="PS51651">
    <property type="entry name" value="DOCKER"/>
    <property type="match status" value="1"/>
</dbReference>
<dbReference type="InterPro" id="IPR043162">
    <property type="entry name" value="DOCK_C_lobe_C"/>
</dbReference>
<evidence type="ECO:0000313" key="5">
    <source>
        <dbReference type="Proteomes" id="UP000092555"/>
    </source>
</evidence>
<dbReference type="Pfam" id="PF25338">
    <property type="entry name" value="C2_DCK_4th"/>
    <property type="match status" value="1"/>
</dbReference>
<dbReference type="GO" id="GO:0005737">
    <property type="term" value="C:cytoplasm"/>
    <property type="evidence" value="ECO:0007669"/>
    <property type="project" value="TreeGrafter"/>
</dbReference>
<dbReference type="Gene3D" id="1.20.58.740">
    <property type="match status" value="1"/>
</dbReference>
<evidence type="ECO:0000256" key="1">
    <source>
        <dbReference type="PROSITE-ProRule" id="PRU00984"/>
    </source>
</evidence>
<evidence type="ECO:0000313" key="4">
    <source>
        <dbReference type="EMBL" id="OBA22535.1"/>
    </source>
</evidence>
<proteinExistence type="inferred from homology"/>
<dbReference type="CDD" id="cd11684">
    <property type="entry name" value="DHR2_DOCK"/>
    <property type="match status" value="1"/>
</dbReference>
<dbReference type="PANTHER" id="PTHR45653:SF10">
    <property type="entry name" value="MYOBLAST CITY, ISOFORM B"/>
    <property type="match status" value="1"/>
</dbReference>
<evidence type="ECO:0000259" key="3">
    <source>
        <dbReference type="PROSITE" id="PS51651"/>
    </source>
</evidence>
<accession>A0A1A0HEY3</accession>
<dbReference type="EMBL" id="LXTC01000002">
    <property type="protein sequence ID" value="OBA22535.1"/>
    <property type="molecule type" value="Genomic_DNA"/>
</dbReference>
<sequence>MRPADAFHNVAPAARLAPTLSEQAAASVRARAVAPPLPFDTFTFAGDVVAELTYAMNLLMAHIFALYSIGEFRLFARLSAVYRGLDELRVRLTLTALTGHETRAGREAAMHLLGEIPKKLAAKAARVNERSYDLDHHNTDISAYKAVLARDFRDGRLVARHGLPAQMAVSQQMCALFPKFPVNAHRQPRQFEVGAAPSARLVHEPPAHVLVDFRAISGSSSLQPEGFAGMVAYLYVRNAKKRLTEAFAVHTESVDDLVYVEKILAALFRNIPAAEVENNRVYLVAVLTEEIAMPLQDTFLPQVRRVKQGVAAGVADITRIFSRNAGALASGQAHQFVIRLFGSVAAPANNGWGELVDRIIRGSDAGIAVNPRAEKLVVALKECKHQLVDLAAEDGQPAGAPIARIKPIFYDPLADNYERLYLKMGRLTALDARFRDALLTVEIDAPSDPRVRFAKASNQLEKPAWQFVSVRSGEAVGEIVKVNGIACAARPARPVSAHDSIGLSLYANGVLVGKAETCYRSGPRIVELNKHPWTTLDFRSPGLSAALAQVQIHTEYIGKTFNMAPCIADMLQHLALLRDGAAGPDTLHQALVDMCKLQLYDAVRFFAELLDAVLDTADACLAARSLLASAELLLDAAFKALVFLLDTLFGKQDQYLYMFDTFVDLHRVPAPLAQFILDKIAAVFRQAQSSWTSVSRAVCRNLPLLMRIAMLSLAAGPADAAPLDALFEAAAFFVGVPVSALVNDQVLAIELPDYVLAFEATFDRAALLRLVLRFVDSIGNRGLGCEGPAARDHKVVVAKLLLVQRLFASKAAQDPANIHALVSKCVPWCMDVFLGDLDIDATRLAASVMNCVCDLVWQHIEAPGVNRICFSLAKHMSALARTFVRYNKHTRSGEYFRPKKTFTRLFPNDYPFREIVTDPLVGEEVLVEVLVEIATVFTYVARVGMRAAGAEGLLRIHREVIPDDFFDAAKCLSSNGLGEDITTVLSGVQLMRLGKYFPEDKWLSLYALIAEGCLQACELVQPLLLAHFVPEPEAAELFDRSLWGGFFRTLFKLGTLAPVAVEHLSTIPRKACHQITGSMRERIAALVNEAWDALAWDATEPDLDRFNLTKFGGFQVEFIGSDYGILQDVMLLALQRSSACQTVAVKIVWSILVAEYILSGSVVDVEKECLLGLHEIYTRTAYKPKASEQQMFIERLRATIRLAADDEAAELTVRFIQNLAGFLEVLNDLNSVPVGPEFDDDRTFFKLNINAYLKNANKPELFHSFINLMYEENVRKGDFIQAALSLELLASTYTWDHHEICAPLYRPKFPEQTAFERKEALVKMIAQNFIKGNSLERATDTYNELLEAYSEHTYDLKSFAYVHQKLAKLYLDLESSDKLSPSFFRVAYIGAGFPANIRGKEQIYEGLPFEHITSIHERMLNLYPGARIITDDQHAAELQKLTPTGRFLHVNVVEPVSEISDKILNTSIGVRQYARNKNLRFFLTTKKLPGLTSVFDLWTEEVTYETHVSFPTLMNRSEIKATSVVRLSPLENAIRLILNKTNEMVQTESMLNQAVRERADYATLLHDLSRQLAGTVDSPVNGGVGQFRPYFAGLQFDGNPDHAYNVRLLRNAFHDLTAVLSRCLHLHGKLVASNLRPSHDALVTLFRQNFAAEIDILKLNTNYDSLLYNHQVTAAQAARGASSGVSISGTLISEQALAISSPLLQRSNTQLSKVSSGSGSGSTRISDQGTVTSGLSKYRRTALNWRRS</sequence>
<reference evidence="4 5" key="1">
    <citation type="submission" date="2016-05" db="EMBL/GenBank/DDBJ databases">
        <title>Comparative genomics of biotechnologically important yeasts.</title>
        <authorList>
            <consortium name="DOE Joint Genome Institute"/>
            <person name="Riley R."/>
            <person name="Haridas S."/>
            <person name="Wolfe K.H."/>
            <person name="Lopes M.R."/>
            <person name="Hittinger C.T."/>
            <person name="Goker M."/>
            <person name="Salamov A."/>
            <person name="Wisecaver J."/>
            <person name="Long T.M."/>
            <person name="Aerts A.L."/>
            <person name="Barry K."/>
            <person name="Choi C."/>
            <person name="Clum A."/>
            <person name="Coughlan A.Y."/>
            <person name="Deshpande S."/>
            <person name="Douglass A.P."/>
            <person name="Hanson S.J."/>
            <person name="Klenk H.-P."/>
            <person name="LaButti K."/>
            <person name="Lapidus A."/>
            <person name="Lindquist E."/>
            <person name="Lipzen A."/>
            <person name="Meier-kolthoff J.P."/>
            <person name="Ohm R.A."/>
            <person name="Otillar R.P."/>
            <person name="Pangilinan J."/>
            <person name="Peng Y."/>
            <person name="Rokas A."/>
            <person name="Rosa C.A."/>
            <person name="Scheuner C."/>
            <person name="Sibirny A.A."/>
            <person name="Slot J.C."/>
            <person name="Stielow J.B."/>
            <person name="Sun H."/>
            <person name="Kurtzman C.P."/>
            <person name="Blackwell M."/>
            <person name="Grigoriev I.V."/>
            <person name="Jeffries T.W."/>
        </authorList>
    </citation>
    <scope>NUCLEOTIDE SEQUENCE [LARGE SCALE GENOMIC DNA]</scope>
    <source>
        <strain evidence="4 5">NRRL YB-4993</strain>
    </source>
</reference>
<dbReference type="Gene3D" id="1.25.40.410">
    <property type="match status" value="1"/>
</dbReference>
<dbReference type="InterPro" id="IPR026791">
    <property type="entry name" value="DOCK"/>
</dbReference>
<protein>
    <recommendedName>
        <fullName evidence="3">DOCKER domain-containing protein</fullName>
    </recommendedName>
</protein>
<feature type="region of interest" description="Disordered" evidence="2">
    <location>
        <begin position="1710"/>
        <end position="1733"/>
    </location>
</feature>
<dbReference type="STRING" id="869754.A0A1A0HEY3"/>
<dbReference type="PANTHER" id="PTHR45653">
    <property type="entry name" value="DEDICATOR OF CYTOKINESIS"/>
    <property type="match status" value="1"/>
</dbReference>
<comment type="caution">
    <text evidence="4">The sequence shown here is derived from an EMBL/GenBank/DDBJ whole genome shotgun (WGS) entry which is preliminary data.</text>
</comment>
<keyword evidence="5" id="KW-1185">Reference proteome</keyword>
<dbReference type="OrthoDB" id="18896at2759"/>
<dbReference type="RefSeq" id="XP_018713031.1">
    <property type="nucleotide sequence ID" value="XM_018857254.1"/>
</dbReference>
<organism evidence="4 5">
    <name type="scientific">Metschnikowia bicuspidata var. bicuspidata NRRL YB-4993</name>
    <dbReference type="NCBI Taxonomy" id="869754"/>
    <lineage>
        <taxon>Eukaryota</taxon>
        <taxon>Fungi</taxon>
        <taxon>Dikarya</taxon>
        <taxon>Ascomycota</taxon>
        <taxon>Saccharomycotina</taxon>
        <taxon>Pichiomycetes</taxon>
        <taxon>Metschnikowiaceae</taxon>
        <taxon>Metschnikowia</taxon>
    </lineage>
</organism>
<dbReference type="Pfam" id="PF20421">
    <property type="entry name" value="DHR-2_Lobe_C"/>
    <property type="match status" value="1"/>
</dbReference>
<feature type="domain" description="DOCKER" evidence="3">
    <location>
        <begin position="1253"/>
        <end position="1662"/>
    </location>
</feature>
<evidence type="ECO:0000256" key="2">
    <source>
        <dbReference type="SAM" id="MobiDB-lite"/>
    </source>
</evidence>
<dbReference type="InterPro" id="IPR027357">
    <property type="entry name" value="DOCKER_dom"/>
</dbReference>
<name>A0A1A0HEY3_9ASCO</name>
<dbReference type="GeneID" id="30030230"/>
<dbReference type="GO" id="GO:0031267">
    <property type="term" value="F:small GTPase binding"/>
    <property type="evidence" value="ECO:0007669"/>
    <property type="project" value="TreeGrafter"/>
</dbReference>
<gene>
    <name evidence="4" type="ORF">METBIDRAFT_40289</name>
</gene>
<dbReference type="GO" id="GO:0007264">
    <property type="term" value="P:small GTPase-mediated signal transduction"/>
    <property type="evidence" value="ECO:0007669"/>
    <property type="project" value="InterPro"/>
</dbReference>